<reference evidence="2" key="1">
    <citation type="submission" date="2013-02" db="EMBL/GenBank/DDBJ databases">
        <authorList>
            <person name="Hughes D."/>
        </authorList>
    </citation>
    <scope>NUCLEOTIDE SEQUENCE</scope>
    <source>
        <strain>Durham</strain>
        <strain evidence="2">NC isolate 2 -- Noor lab</strain>
    </source>
</reference>
<sequence>LVDSRHLKESIERAEFSLHLELWFSEKSTLSRNLSLASSRTLQLNFLPGRGLHYHLPVLFDYFHLSSVSIGIHASLVALHQPYINAPKNNKAWMSGSKLSCRGNMSPGPLEAVFFGPQIGALNKCSGGPEARLLQSRLIHQEICTLLLGAIESLKTSLNEFSTVLPTHVNSSIGSPPFKSNDTYERSTKLVEQAKQAMTCHKHKTMVLQTNNLKN</sequence>
<reference evidence="1" key="2">
    <citation type="submission" date="2015-06" db="UniProtKB">
        <authorList>
            <consortium name="EnsemblMetazoa"/>
        </authorList>
    </citation>
    <scope>IDENTIFICATION</scope>
</reference>
<dbReference type="EMBL" id="CAQQ02382218">
    <property type="status" value="NOT_ANNOTATED_CDS"/>
    <property type="molecule type" value="Genomic_DNA"/>
</dbReference>
<dbReference type="EnsemblMetazoa" id="MESCA010037-RA">
    <property type="protein sequence ID" value="MESCA010037-PA"/>
    <property type="gene ID" value="MESCA010037"/>
</dbReference>
<dbReference type="PANTHER" id="PTHR12482:SF5">
    <property type="entry name" value="DUF676 DOMAIN-CONTAINING PROTEIN"/>
    <property type="match status" value="1"/>
</dbReference>
<dbReference type="PANTHER" id="PTHR12482">
    <property type="entry name" value="LIPASE ROG1-RELATED-RELATED"/>
    <property type="match status" value="1"/>
</dbReference>
<dbReference type="STRING" id="36166.T1H1H6"/>
<name>T1H1H6_MEGSC</name>
<dbReference type="Pfam" id="PF12394">
    <property type="entry name" value="DUF3657"/>
    <property type="match status" value="1"/>
</dbReference>
<protein>
    <submittedName>
        <fullName evidence="1">Uncharacterized protein</fullName>
    </submittedName>
</protein>
<accession>T1H1H6</accession>
<proteinExistence type="predicted"/>
<dbReference type="AlphaFoldDB" id="T1H1H6"/>
<organism evidence="1 2">
    <name type="scientific">Megaselia scalaris</name>
    <name type="common">Humpbacked fly</name>
    <name type="synonym">Phora scalaris</name>
    <dbReference type="NCBI Taxonomy" id="36166"/>
    <lineage>
        <taxon>Eukaryota</taxon>
        <taxon>Metazoa</taxon>
        <taxon>Ecdysozoa</taxon>
        <taxon>Arthropoda</taxon>
        <taxon>Hexapoda</taxon>
        <taxon>Insecta</taxon>
        <taxon>Pterygota</taxon>
        <taxon>Neoptera</taxon>
        <taxon>Endopterygota</taxon>
        <taxon>Diptera</taxon>
        <taxon>Brachycera</taxon>
        <taxon>Muscomorpha</taxon>
        <taxon>Platypezoidea</taxon>
        <taxon>Phoridae</taxon>
        <taxon>Megaseliini</taxon>
        <taxon>Megaselia</taxon>
    </lineage>
</organism>
<dbReference type="InterPro" id="IPR044294">
    <property type="entry name" value="Lipase-like"/>
</dbReference>
<evidence type="ECO:0000313" key="2">
    <source>
        <dbReference type="Proteomes" id="UP000015102"/>
    </source>
</evidence>
<dbReference type="HOGENOM" id="CLU_1286124_0_0_1"/>
<keyword evidence="2" id="KW-1185">Reference proteome</keyword>
<evidence type="ECO:0000313" key="1">
    <source>
        <dbReference type="EnsemblMetazoa" id="MESCA010037-PA"/>
    </source>
</evidence>
<dbReference type="Proteomes" id="UP000015102">
    <property type="component" value="Unassembled WGS sequence"/>
</dbReference>
<dbReference type="InterPro" id="IPR022122">
    <property type="entry name" value="DUF3657"/>
</dbReference>